<dbReference type="InterPro" id="IPR036851">
    <property type="entry name" value="Chloroperoxidase-like_sf"/>
</dbReference>
<comment type="cofactor">
    <cofactor evidence="1">
        <name>heme b</name>
        <dbReference type="ChEBI" id="CHEBI:60344"/>
    </cofactor>
</comment>
<evidence type="ECO:0000256" key="7">
    <source>
        <dbReference type="ARBA" id="ARBA00025795"/>
    </source>
</evidence>
<keyword evidence="4" id="KW-0479">Metal-binding</keyword>
<dbReference type="EMBL" id="QJNU01000430">
    <property type="protein sequence ID" value="RYO99221.1"/>
    <property type="molecule type" value="Genomic_DNA"/>
</dbReference>
<accession>A0A4Q4T758</accession>
<dbReference type="Gene3D" id="1.10.489.10">
    <property type="entry name" value="Chloroperoxidase-like"/>
    <property type="match status" value="1"/>
</dbReference>
<dbReference type="PANTHER" id="PTHR33577">
    <property type="entry name" value="STERIGMATOCYSTIN BIOSYNTHESIS PEROXIDASE STCC-RELATED"/>
    <property type="match status" value="1"/>
</dbReference>
<dbReference type="InterPro" id="IPR000028">
    <property type="entry name" value="Chloroperoxidase"/>
</dbReference>
<evidence type="ECO:0000259" key="9">
    <source>
        <dbReference type="PROSITE" id="PS51405"/>
    </source>
</evidence>
<sequence length="263" mass="28171">MRAVTFLSLIATVVALPQGPAVTPFSVKPWVAPGPSDSRSPCPMLNTLANHDYLPHDGRNLTIQDFGAALHEGLNFHASFGMSLAAQAFQLLGMGSIDLVDLNTPEVTEHRASLTRNDHSSGDSLRLDPERLEALLADSDTNYLDVASMARSRVRVEALSGPPPLSALTETQTAGEVGLILLAMSDGPIPEGAGVTDLAAAYDGLRAPKDRVAAWLAKEELPVAQGWRPAPREMTLADLSPLTLFRYRRVDTRKQTEGANVVS</sequence>
<dbReference type="STRING" id="155417.A0A4Q4T758"/>
<evidence type="ECO:0000256" key="4">
    <source>
        <dbReference type="ARBA" id="ARBA00022723"/>
    </source>
</evidence>
<keyword evidence="6" id="KW-0408">Iron</keyword>
<keyword evidence="11" id="KW-1185">Reference proteome</keyword>
<dbReference type="PANTHER" id="PTHR33577:SF9">
    <property type="entry name" value="PEROXIDASE STCC"/>
    <property type="match status" value="1"/>
</dbReference>
<keyword evidence="3" id="KW-0349">Heme</keyword>
<reference evidence="10 11" key="1">
    <citation type="submission" date="2018-06" db="EMBL/GenBank/DDBJ databases">
        <title>Complete Genomes of Monosporascus.</title>
        <authorList>
            <person name="Robinson A.J."/>
            <person name="Natvig D.O."/>
        </authorList>
    </citation>
    <scope>NUCLEOTIDE SEQUENCE [LARGE SCALE GENOMIC DNA]</scope>
    <source>
        <strain evidence="10 11">CBS 110550</strain>
    </source>
</reference>
<evidence type="ECO:0000313" key="11">
    <source>
        <dbReference type="Proteomes" id="UP000293360"/>
    </source>
</evidence>
<dbReference type="Proteomes" id="UP000293360">
    <property type="component" value="Unassembled WGS sequence"/>
</dbReference>
<comment type="similarity">
    <text evidence="7">Belongs to the chloroperoxidase family.</text>
</comment>
<gene>
    <name evidence="10" type="ORF">DL764_006880</name>
</gene>
<keyword evidence="8" id="KW-0732">Signal</keyword>
<evidence type="ECO:0000256" key="1">
    <source>
        <dbReference type="ARBA" id="ARBA00001970"/>
    </source>
</evidence>
<name>A0A4Q4T758_9PEZI</name>
<proteinExistence type="inferred from homology"/>
<evidence type="ECO:0000256" key="8">
    <source>
        <dbReference type="SAM" id="SignalP"/>
    </source>
</evidence>
<dbReference type="OrthoDB" id="407298at2759"/>
<protein>
    <recommendedName>
        <fullName evidence="9">Heme haloperoxidase family profile domain-containing protein</fullName>
    </recommendedName>
</protein>
<dbReference type="PROSITE" id="PS51405">
    <property type="entry name" value="HEME_HALOPEROXIDASE"/>
    <property type="match status" value="1"/>
</dbReference>
<feature type="domain" description="Heme haloperoxidase family profile" evidence="9">
    <location>
        <begin position="26"/>
        <end position="241"/>
    </location>
</feature>
<evidence type="ECO:0000256" key="3">
    <source>
        <dbReference type="ARBA" id="ARBA00022617"/>
    </source>
</evidence>
<dbReference type="AlphaFoldDB" id="A0A4Q4T758"/>
<feature type="signal peptide" evidence="8">
    <location>
        <begin position="1"/>
        <end position="15"/>
    </location>
</feature>
<dbReference type="GO" id="GO:0046872">
    <property type="term" value="F:metal ion binding"/>
    <property type="evidence" value="ECO:0007669"/>
    <property type="project" value="UniProtKB-KW"/>
</dbReference>
<evidence type="ECO:0000256" key="5">
    <source>
        <dbReference type="ARBA" id="ARBA00023002"/>
    </source>
</evidence>
<dbReference type="GO" id="GO:0004601">
    <property type="term" value="F:peroxidase activity"/>
    <property type="evidence" value="ECO:0007669"/>
    <property type="project" value="UniProtKB-KW"/>
</dbReference>
<dbReference type="SUPFAM" id="SSF47571">
    <property type="entry name" value="Cloroperoxidase"/>
    <property type="match status" value="1"/>
</dbReference>
<evidence type="ECO:0000256" key="2">
    <source>
        <dbReference type="ARBA" id="ARBA00022559"/>
    </source>
</evidence>
<dbReference type="Pfam" id="PF01328">
    <property type="entry name" value="Peroxidase_2"/>
    <property type="match status" value="1"/>
</dbReference>
<feature type="chain" id="PRO_5021008477" description="Heme haloperoxidase family profile domain-containing protein" evidence="8">
    <location>
        <begin position="16"/>
        <end position="263"/>
    </location>
</feature>
<comment type="caution">
    <text evidence="10">The sequence shown here is derived from an EMBL/GenBank/DDBJ whole genome shotgun (WGS) entry which is preliminary data.</text>
</comment>
<evidence type="ECO:0000313" key="10">
    <source>
        <dbReference type="EMBL" id="RYO99221.1"/>
    </source>
</evidence>
<keyword evidence="2" id="KW-0575">Peroxidase</keyword>
<organism evidence="10 11">
    <name type="scientific">Monosporascus ibericus</name>
    <dbReference type="NCBI Taxonomy" id="155417"/>
    <lineage>
        <taxon>Eukaryota</taxon>
        <taxon>Fungi</taxon>
        <taxon>Dikarya</taxon>
        <taxon>Ascomycota</taxon>
        <taxon>Pezizomycotina</taxon>
        <taxon>Sordariomycetes</taxon>
        <taxon>Xylariomycetidae</taxon>
        <taxon>Xylariales</taxon>
        <taxon>Xylariales incertae sedis</taxon>
        <taxon>Monosporascus</taxon>
    </lineage>
</organism>
<evidence type="ECO:0000256" key="6">
    <source>
        <dbReference type="ARBA" id="ARBA00023004"/>
    </source>
</evidence>
<keyword evidence="5" id="KW-0560">Oxidoreductase</keyword>